<dbReference type="Pfam" id="PF13469">
    <property type="entry name" value="Sulfotransfer_3"/>
    <property type="match status" value="1"/>
</dbReference>
<dbReference type="PANTHER" id="PTHR12788:SF10">
    <property type="entry name" value="PROTEIN-TYROSINE SULFOTRANSFERASE"/>
    <property type="match status" value="1"/>
</dbReference>
<evidence type="ECO:0000256" key="1">
    <source>
        <dbReference type="ARBA" id="ARBA00022679"/>
    </source>
</evidence>
<proteinExistence type="predicted"/>
<evidence type="ECO:0000313" key="2">
    <source>
        <dbReference type="EMBL" id="GLR68126.1"/>
    </source>
</evidence>
<protein>
    <recommendedName>
        <fullName evidence="4">Pilus assembly protein</fullName>
    </recommendedName>
</protein>
<reference evidence="3" key="1">
    <citation type="journal article" date="2019" name="Int. J. Syst. Evol. Microbiol.">
        <title>The Global Catalogue of Microorganisms (GCM) 10K type strain sequencing project: providing services to taxonomists for standard genome sequencing and annotation.</title>
        <authorList>
            <consortium name="The Broad Institute Genomics Platform"/>
            <consortium name="The Broad Institute Genome Sequencing Center for Infectious Disease"/>
            <person name="Wu L."/>
            <person name="Ma J."/>
        </authorList>
    </citation>
    <scope>NUCLEOTIDE SEQUENCE [LARGE SCALE GENOMIC DNA]</scope>
    <source>
        <strain evidence="3">NBRC 112502</strain>
    </source>
</reference>
<dbReference type="RefSeq" id="WP_284258969.1">
    <property type="nucleotide sequence ID" value="NZ_BSOS01000079.1"/>
</dbReference>
<dbReference type="Pfam" id="PF13181">
    <property type="entry name" value="TPR_8"/>
    <property type="match status" value="2"/>
</dbReference>
<keyword evidence="1" id="KW-0808">Transferase</keyword>
<accession>A0ABQ6A8A1</accession>
<dbReference type="InterPro" id="IPR019734">
    <property type="entry name" value="TPR_rpt"/>
</dbReference>
<evidence type="ECO:0008006" key="4">
    <source>
        <dbReference type="Google" id="ProtNLM"/>
    </source>
</evidence>
<dbReference type="InterPro" id="IPR026634">
    <property type="entry name" value="TPST-like"/>
</dbReference>
<gene>
    <name evidence="2" type="ORF">GCM10010909_28070</name>
</gene>
<dbReference type="InterPro" id="IPR011990">
    <property type="entry name" value="TPR-like_helical_dom_sf"/>
</dbReference>
<comment type="caution">
    <text evidence="2">The sequence shown here is derived from an EMBL/GenBank/DDBJ whole genome shotgun (WGS) entry which is preliminary data.</text>
</comment>
<dbReference type="EMBL" id="BSOS01000079">
    <property type="protein sequence ID" value="GLR68126.1"/>
    <property type="molecule type" value="Genomic_DNA"/>
</dbReference>
<keyword evidence="3" id="KW-1185">Reference proteome</keyword>
<dbReference type="Gene3D" id="3.40.50.300">
    <property type="entry name" value="P-loop containing nucleotide triphosphate hydrolases"/>
    <property type="match status" value="1"/>
</dbReference>
<evidence type="ECO:0000313" key="3">
    <source>
        <dbReference type="Proteomes" id="UP001156641"/>
    </source>
</evidence>
<dbReference type="SMART" id="SM00028">
    <property type="entry name" value="TPR"/>
    <property type="match status" value="6"/>
</dbReference>
<sequence>MVDFTPCPCGSGLRRVRCCGLDLSTLSPPEAANALVPMLAQAEAALKAGDVTAAENNVRHMLELAPGREDALLFLYRLSRQQNRLEAAEALIRRVVAINPNNFGATNELTLMLLGKGALAEAEIHARNAIRIAPRNAQAHNLMGLVLTEANRPVIGEYHYRRVLELAEGEEPITLANLAWNLKNQGRIDEARALYKRSMELKPDVLQTVLGFAKMEEADRKFGAALELLDEAERLLPDNPSVQLTRATVLARQKKTEAALAILHEPEEDAEAAPKLRLGPAELSEKGRLLDQLGRYDEAFAAFDTAKKRALAFGARPYMAEAANDLAARLKGFFTARRLQTLPVAEVRRDFPQPVFIVGFPRSGTTLIEQTLTVHPRISAGDELPYINDITQIMPRLLASPLNYPDALAELWMGDQREGLNELRDYYLNRAAKSGIFKEGADFFTDKMPLNEMHLGLIALLFPQSPIIHVIRHPLDVLLSVYSNHLTHGFFCAAAMESIAQHYNLVAELIAHYRENVNMRYLPVRYEDMVVDQEANVRKILDFADVDFDPRCLSFEQNTRYARTASYAQVTEKLYDRSRYRYRPYLAHLEPVLETLAPVIERLGYVIDKPE</sequence>
<dbReference type="SUPFAM" id="SSF52540">
    <property type="entry name" value="P-loop containing nucleoside triphosphate hydrolases"/>
    <property type="match status" value="1"/>
</dbReference>
<dbReference type="PANTHER" id="PTHR12788">
    <property type="entry name" value="PROTEIN-TYROSINE SULFOTRANSFERASE 2"/>
    <property type="match status" value="1"/>
</dbReference>
<dbReference type="InterPro" id="IPR027417">
    <property type="entry name" value="P-loop_NTPase"/>
</dbReference>
<dbReference type="Pfam" id="PF14559">
    <property type="entry name" value="TPR_19"/>
    <property type="match status" value="1"/>
</dbReference>
<dbReference type="Gene3D" id="1.25.40.10">
    <property type="entry name" value="Tetratricopeptide repeat domain"/>
    <property type="match status" value="3"/>
</dbReference>
<name>A0ABQ6A8A1_9PROT</name>
<dbReference type="Proteomes" id="UP001156641">
    <property type="component" value="Unassembled WGS sequence"/>
</dbReference>
<organism evidence="2 3">
    <name type="scientific">Acidocella aquatica</name>
    <dbReference type="NCBI Taxonomy" id="1922313"/>
    <lineage>
        <taxon>Bacteria</taxon>
        <taxon>Pseudomonadati</taxon>
        <taxon>Pseudomonadota</taxon>
        <taxon>Alphaproteobacteria</taxon>
        <taxon>Acetobacterales</taxon>
        <taxon>Acidocellaceae</taxon>
        <taxon>Acidocella</taxon>
    </lineage>
</organism>
<dbReference type="SUPFAM" id="SSF48452">
    <property type="entry name" value="TPR-like"/>
    <property type="match status" value="1"/>
</dbReference>